<evidence type="ECO:0000313" key="5">
    <source>
        <dbReference type="EMBL" id="MDK4306619.1"/>
    </source>
</evidence>
<evidence type="ECO:0000256" key="1">
    <source>
        <dbReference type="ARBA" id="ARBA00012245"/>
    </source>
</evidence>
<dbReference type="InterPro" id="IPR051126">
    <property type="entry name" value="Thiosulfate_sulfurtransferase"/>
</dbReference>
<dbReference type="EMBL" id="JASNVH010000004">
    <property type="protein sequence ID" value="MDK4306619.1"/>
    <property type="molecule type" value="Genomic_DNA"/>
</dbReference>
<feature type="domain" description="Rhodanese" evidence="4">
    <location>
        <begin position="167"/>
        <end position="289"/>
    </location>
</feature>
<organism evidence="5 6">
    <name type="scientific">Corynebacterium pseudodiphtheriticum</name>
    <dbReference type="NCBI Taxonomy" id="37637"/>
    <lineage>
        <taxon>Bacteria</taxon>
        <taxon>Bacillati</taxon>
        <taxon>Actinomycetota</taxon>
        <taxon>Actinomycetes</taxon>
        <taxon>Mycobacteriales</taxon>
        <taxon>Corynebacteriaceae</taxon>
        <taxon>Corynebacterium</taxon>
    </lineage>
</organism>
<evidence type="ECO:0000256" key="2">
    <source>
        <dbReference type="ARBA" id="ARBA00022737"/>
    </source>
</evidence>
<evidence type="ECO:0000313" key="6">
    <source>
        <dbReference type="Proteomes" id="UP001224412"/>
    </source>
</evidence>
<evidence type="ECO:0000259" key="4">
    <source>
        <dbReference type="PROSITE" id="PS50206"/>
    </source>
</evidence>
<dbReference type="PANTHER" id="PTHR43855:SF1">
    <property type="entry name" value="THIOSULFATE SULFURTRANSFERASE"/>
    <property type="match status" value="1"/>
</dbReference>
<dbReference type="CDD" id="cd01448">
    <property type="entry name" value="TST_Repeat_1"/>
    <property type="match status" value="1"/>
</dbReference>
<accession>A0AAP4BP38</accession>
<dbReference type="Proteomes" id="UP001224412">
    <property type="component" value="Unassembled WGS sequence"/>
</dbReference>
<gene>
    <name evidence="5" type="ORF">QPX42_03510</name>
</gene>
<dbReference type="EC" id="2.8.1.1" evidence="1"/>
<sequence length="296" mass="32518">MAIAFDNHPSFREYAEPGRLVSASWLSARLGVKGLHVVECNEDSVLYNIGHLPSALRINPDELIDPTTLDIIDGEGFSALLSRLGIGRDDTVVFYGDRSNRWACFALWVFELFGHPDTRILDGGREGWMQEERDTSLSPALVLSPSHYPVCERDDSDARAFVDELADDDSITAIDVRSAAEFSGLPSEQAAARSELGSGPGAVTARRQGHVPGAKHLPWKSLITPSGMFRSRKELEKVWPAQSSVIYSQVGARAALVWFIGRFLLGHTETRIYDGGWSEWGNMVGMPIETGSDAEN</sequence>
<dbReference type="PROSITE" id="PS50206">
    <property type="entry name" value="RHODANESE_3"/>
    <property type="match status" value="2"/>
</dbReference>
<keyword evidence="5" id="KW-0808">Transferase</keyword>
<dbReference type="PANTHER" id="PTHR43855">
    <property type="entry name" value="THIOSULFATE SULFURTRANSFERASE"/>
    <property type="match status" value="1"/>
</dbReference>
<dbReference type="Pfam" id="PF00581">
    <property type="entry name" value="Rhodanese"/>
    <property type="match status" value="2"/>
</dbReference>
<dbReference type="AlphaFoldDB" id="A0AAP4BP38"/>
<comment type="caution">
    <text evidence="5">The sequence shown here is derived from an EMBL/GenBank/DDBJ whole genome shotgun (WGS) entry which is preliminary data.</text>
</comment>
<comment type="catalytic activity">
    <reaction evidence="3">
        <text>thiosulfate + hydrogen cyanide = thiocyanate + sulfite + 2 H(+)</text>
        <dbReference type="Rhea" id="RHEA:16881"/>
        <dbReference type="ChEBI" id="CHEBI:15378"/>
        <dbReference type="ChEBI" id="CHEBI:17359"/>
        <dbReference type="ChEBI" id="CHEBI:18022"/>
        <dbReference type="ChEBI" id="CHEBI:18407"/>
        <dbReference type="ChEBI" id="CHEBI:33542"/>
        <dbReference type="EC" id="2.8.1.1"/>
    </reaction>
</comment>
<reference evidence="5" key="1">
    <citation type="submission" date="2023-05" db="EMBL/GenBank/DDBJ databases">
        <title>Metabolic capabilities are highly conserved among human nasal-associated Corynebacterium species in pangenomic analyses.</title>
        <authorList>
            <person name="Tran T.H."/>
            <person name="Roberts A.Q."/>
            <person name="Escapa I.F."/>
            <person name="Gao W."/>
            <person name="Conlan S."/>
            <person name="Kong H."/>
            <person name="Segre J.A."/>
            <person name="Kelly M.S."/>
            <person name="Lemon K.P."/>
        </authorList>
    </citation>
    <scope>NUCLEOTIDE SEQUENCE</scope>
    <source>
        <strain evidence="5">KPL2773</strain>
    </source>
</reference>
<dbReference type="SMART" id="SM00450">
    <property type="entry name" value="RHOD"/>
    <property type="match status" value="2"/>
</dbReference>
<dbReference type="SUPFAM" id="SSF52821">
    <property type="entry name" value="Rhodanese/Cell cycle control phosphatase"/>
    <property type="match status" value="2"/>
</dbReference>
<dbReference type="Gene3D" id="3.40.250.10">
    <property type="entry name" value="Rhodanese-like domain"/>
    <property type="match status" value="2"/>
</dbReference>
<keyword evidence="2" id="KW-0677">Repeat</keyword>
<dbReference type="InterPro" id="IPR036873">
    <property type="entry name" value="Rhodanese-like_dom_sf"/>
</dbReference>
<dbReference type="RefSeq" id="WP_284589001.1">
    <property type="nucleotide sequence ID" value="NZ_JASNUC010000008.1"/>
</dbReference>
<dbReference type="GO" id="GO:0004792">
    <property type="term" value="F:thiosulfate-cyanide sulfurtransferase activity"/>
    <property type="evidence" value="ECO:0007669"/>
    <property type="project" value="UniProtKB-EC"/>
</dbReference>
<name>A0AAP4BP38_9CORY</name>
<dbReference type="InterPro" id="IPR001763">
    <property type="entry name" value="Rhodanese-like_dom"/>
</dbReference>
<protein>
    <recommendedName>
        <fullName evidence="1">thiosulfate sulfurtransferase</fullName>
        <ecNumber evidence="1">2.8.1.1</ecNumber>
    </recommendedName>
</protein>
<evidence type="ECO:0000256" key="3">
    <source>
        <dbReference type="ARBA" id="ARBA00047549"/>
    </source>
</evidence>
<feature type="domain" description="Rhodanese" evidence="4">
    <location>
        <begin position="31"/>
        <end position="137"/>
    </location>
</feature>
<proteinExistence type="predicted"/>